<evidence type="ECO:0000259" key="5">
    <source>
        <dbReference type="PROSITE" id="PS51007"/>
    </source>
</evidence>
<evidence type="ECO:0000313" key="6">
    <source>
        <dbReference type="EMBL" id="TDD99745.1"/>
    </source>
</evidence>
<evidence type="ECO:0000256" key="1">
    <source>
        <dbReference type="ARBA" id="ARBA00022617"/>
    </source>
</evidence>
<dbReference type="AlphaFoldDB" id="A0A4R5CIW5"/>
<dbReference type="PANTHER" id="PTHR35008:SF8">
    <property type="entry name" value="ALCOHOL DEHYDROGENASE CYTOCHROME C SUBUNIT"/>
    <property type="match status" value="1"/>
</dbReference>
<gene>
    <name evidence="6" type="ORF">E0F76_03215</name>
</gene>
<name>A0A4R5CIW5_9FLAO</name>
<dbReference type="PROSITE" id="PS51007">
    <property type="entry name" value="CYTC"/>
    <property type="match status" value="1"/>
</dbReference>
<protein>
    <submittedName>
        <fullName evidence="6">Cytochrome c</fullName>
    </submittedName>
</protein>
<dbReference type="OrthoDB" id="9811395at2"/>
<dbReference type="PANTHER" id="PTHR35008">
    <property type="entry name" value="BLL4482 PROTEIN-RELATED"/>
    <property type="match status" value="1"/>
</dbReference>
<dbReference type="RefSeq" id="WP_132001240.1">
    <property type="nucleotide sequence ID" value="NZ_SMFK01000001.1"/>
</dbReference>
<evidence type="ECO:0000256" key="2">
    <source>
        <dbReference type="ARBA" id="ARBA00022723"/>
    </source>
</evidence>
<dbReference type="InterPro" id="IPR036909">
    <property type="entry name" value="Cyt_c-like_dom_sf"/>
</dbReference>
<evidence type="ECO:0000313" key="7">
    <source>
        <dbReference type="Proteomes" id="UP000295479"/>
    </source>
</evidence>
<keyword evidence="2 4" id="KW-0479">Metal-binding</keyword>
<accession>A0A4R5CIW5</accession>
<dbReference type="Gene3D" id="1.10.760.10">
    <property type="entry name" value="Cytochrome c-like domain"/>
    <property type="match status" value="1"/>
</dbReference>
<dbReference type="InterPro" id="IPR051459">
    <property type="entry name" value="Cytochrome_c-type_DH"/>
</dbReference>
<feature type="domain" description="Cytochrome c" evidence="5">
    <location>
        <begin position="50"/>
        <end position="138"/>
    </location>
</feature>
<keyword evidence="3 4" id="KW-0408">Iron</keyword>
<dbReference type="Proteomes" id="UP000295479">
    <property type="component" value="Unassembled WGS sequence"/>
</dbReference>
<sequence length="156" mass="17811">MTTFKYILGLPLLLLYAFYFSNSKSTRGFSTEKEYLTIEKVIQKKTDLQKSIEKGKEVYADFCIQCHMANGKGDLKNFPPLDGSNWLIKNINQSIHAVKFGQTGEILVNGKKFNNTMPSMGLSNQEVADVMNYIRNSWSNKQQKMISLKQVEAIKQ</sequence>
<dbReference type="GO" id="GO:0009055">
    <property type="term" value="F:electron transfer activity"/>
    <property type="evidence" value="ECO:0007669"/>
    <property type="project" value="InterPro"/>
</dbReference>
<dbReference type="GO" id="GO:0046872">
    <property type="term" value="F:metal ion binding"/>
    <property type="evidence" value="ECO:0007669"/>
    <property type="project" value="UniProtKB-KW"/>
</dbReference>
<dbReference type="Pfam" id="PF00034">
    <property type="entry name" value="Cytochrom_C"/>
    <property type="match status" value="1"/>
</dbReference>
<dbReference type="EMBL" id="SMFK01000001">
    <property type="protein sequence ID" value="TDD99745.1"/>
    <property type="molecule type" value="Genomic_DNA"/>
</dbReference>
<reference evidence="6 7" key="1">
    <citation type="submission" date="2019-03" db="EMBL/GenBank/DDBJ databases">
        <title>Flavobacterium AR-3-4 sp. nov. isolated from arctic soil.</title>
        <authorList>
            <person name="Chaudhary D.K."/>
        </authorList>
    </citation>
    <scope>NUCLEOTIDE SEQUENCE [LARGE SCALE GENOMIC DNA]</scope>
    <source>
        <strain evidence="6 7">AR-3-4</strain>
    </source>
</reference>
<keyword evidence="1 4" id="KW-0349">Heme</keyword>
<evidence type="ECO:0000256" key="3">
    <source>
        <dbReference type="ARBA" id="ARBA00023004"/>
    </source>
</evidence>
<keyword evidence="7" id="KW-1185">Reference proteome</keyword>
<dbReference type="SUPFAM" id="SSF46626">
    <property type="entry name" value="Cytochrome c"/>
    <property type="match status" value="1"/>
</dbReference>
<comment type="caution">
    <text evidence="6">The sequence shown here is derived from an EMBL/GenBank/DDBJ whole genome shotgun (WGS) entry which is preliminary data.</text>
</comment>
<evidence type="ECO:0000256" key="4">
    <source>
        <dbReference type="PROSITE-ProRule" id="PRU00433"/>
    </source>
</evidence>
<organism evidence="6 7">
    <name type="scientific">Flavobacterium cellulosilyticum</name>
    <dbReference type="NCBI Taxonomy" id="2541731"/>
    <lineage>
        <taxon>Bacteria</taxon>
        <taxon>Pseudomonadati</taxon>
        <taxon>Bacteroidota</taxon>
        <taxon>Flavobacteriia</taxon>
        <taxon>Flavobacteriales</taxon>
        <taxon>Flavobacteriaceae</taxon>
        <taxon>Flavobacterium</taxon>
    </lineage>
</organism>
<proteinExistence type="predicted"/>
<dbReference type="GO" id="GO:0020037">
    <property type="term" value="F:heme binding"/>
    <property type="evidence" value="ECO:0007669"/>
    <property type="project" value="InterPro"/>
</dbReference>
<dbReference type="InterPro" id="IPR009056">
    <property type="entry name" value="Cyt_c-like_dom"/>
</dbReference>